<dbReference type="InterPro" id="IPR036380">
    <property type="entry name" value="Isochorismatase-like_sf"/>
</dbReference>
<dbReference type="PANTHER" id="PTHR43540">
    <property type="entry name" value="PEROXYUREIDOACRYLATE/UREIDOACRYLATE AMIDOHYDROLASE-RELATED"/>
    <property type="match status" value="1"/>
</dbReference>
<dbReference type="SUPFAM" id="SSF52499">
    <property type="entry name" value="Isochorismatase-like hydrolases"/>
    <property type="match status" value="1"/>
</dbReference>
<evidence type="ECO:0000259" key="2">
    <source>
        <dbReference type="Pfam" id="PF00857"/>
    </source>
</evidence>
<reference evidence="3" key="1">
    <citation type="submission" date="2020-02" db="EMBL/GenBank/DDBJ databases">
        <authorList>
            <person name="Meier V. D."/>
        </authorList>
    </citation>
    <scope>NUCLEOTIDE SEQUENCE</scope>
    <source>
        <strain evidence="3">AVDCRST_MAG54</strain>
    </source>
</reference>
<sequence length="183" mass="18441">MGSALLVMDFQAGFLDLFDDPSGVVDRTAAVLAAAREAGRAVVHLRVAFPPGGSPVPAANRMFGQQFRGRMIEGSADVAVPEALAPRAGEPVVTRRRTGPFAGSDLAPVLRGLGVDALVLAGVAAGGVVASTVCAAADEDLALNVLSDAVDDPDPGLHAALVGSLFPQHARVVTSGEHLASGS</sequence>
<protein>
    <recommendedName>
        <fullName evidence="2">Isochorismatase-like domain-containing protein</fullName>
    </recommendedName>
</protein>
<dbReference type="Pfam" id="PF00857">
    <property type="entry name" value="Isochorismatase"/>
    <property type="match status" value="1"/>
</dbReference>
<dbReference type="InterPro" id="IPR000868">
    <property type="entry name" value="Isochorismatase-like_dom"/>
</dbReference>
<name>A0A6J4HY77_9PSEU</name>
<dbReference type="AlphaFoldDB" id="A0A6J4HY77"/>
<dbReference type="Gene3D" id="3.40.50.850">
    <property type="entry name" value="Isochorismatase-like"/>
    <property type="match status" value="1"/>
</dbReference>
<evidence type="ECO:0000313" key="3">
    <source>
        <dbReference type="EMBL" id="CAA9237417.1"/>
    </source>
</evidence>
<evidence type="ECO:0000256" key="1">
    <source>
        <dbReference type="ARBA" id="ARBA00022801"/>
    </source>
</evidence>
<accession>A0A6J4HY77</accession>
<keyword evidence="1" id="KW-0378">Hydrolase</keyword>
<gene>
    <name evidence="3" type="ORF">AVDCRST_MAG54-1332</name>
</gene>
<dbReference type="EMBL" id="CADCTH010000177">
    <property type="protein sequence ID" value="CAA9237417.1"/>
    <property type="molecule type" value="Genomic_DNA"/>
</dbReference>
<dbReference type="InterPro" id="IPR050272">
    <property type="entry name" value="Isochorismatase-like_hydrls"/>
</dbReference>
<dbReference type="GO" id="GO:0016787">
    <property type="term" value="F:hydrolase activity"/>
    <property type="evidence" value="ECO:0007669"/>
    <property type="project" value="UniProtKB-KW"/>
</dbReference>
<proteinExistence type="predicted"/>
<organism evidence="3">
    <name type="scientific">uncultured Actinomycetospora sp</name>
    <dbReference type="NCBI Taxonomy" id="1135996"/>
    <lineage>
        <taxon>Bacteria</taxon>
        <taxon>Bacillati</taxon>
        <taxon>Actinomycetota</taxon>
        <taxon>Actinomycetes</taxon>
        <taxon>Pseudonocardiales</taxon>
        <taxon>Pseudonocardiaceae</taxon>
        <taxon>Actinomycetospora</taxon>
        <taxon>environmental samples</taxon>
    </lineage>
</organism>
<dbReference type="PANTHER" id="PTHR43540:SF1">
    <property type="entry name" value="ISOCHORISMATASE HYDROLASE"/>
    <property type="match status" value="1"/>
</dbReference>
<feature type="domain" description="Isochorismatase-like" evidence="2">
    <location>
        <begin position="3"/>
        <end position="175"/>
    </location>
</feature>